<evidence type="ECO:0000313" key="4">
    <source>
        <dbReference type="Proteomes" id="UP000076420"/>
    </source>
</evidence>
<evidence type="ECO:0000313" key="3">
    <source>
        <dbReference type="EnsemblMetazoa" id="BGLB037339-PB"/>
    </source>
</evidence>
<dbReference type="STRING" id="6526.A0A2C9M157"/>
<dbReference type="Gene3D" id="3.20.20.80">
    <property type="entry name" value="Glycosidases"/>
    <property type="match status" value="1"/>
</dbReference>
<accession>A0A2C9M157</accession>
<proteinExistence type="predicted"/>
<dbReference type="Proteomes" id="UP000076420">
    <property type="component" value="Unassembled WGS sequence"/>
</dbReference>
<dbReference type="PROSITE" id="PS50940">
    <property type="entry name" value="CHIT_BIND_II"/>
    <property type="match status" value="2"/>
</dbReference>
<sequence>MQSDNPFDFTELAYISNPQNYSVIADQPTSYYGLAREVIRIINSTCNLPDSPSASTTTTTTTTSTTTTTTTPTTRTTTTSTTTKSTGLCSQCLYEIGYNYDSDPQYCDTFYQCVPNSQPIRKLCPAGTFWDGSQCNHIDMAKCSKAVCDGTTQNATYPSGRCCNKYYQCYNGRLYERMCPIDFFYDSATRNCQRSSNKFEICEAVGRFECDVVRTPGTTTVAPSLPRCYGYSADPTGNPCSYTYGGYTFRTAPGTVWSQSACSLVMDSLNSCSTSAINSRAFEATNSTCNANFLATYNDGSKAVFSERASSYMNIYATLQEVLLANNALTYDASMVSPYFYYYFFANRDFVVNSAFRVRFRVQNGVNGTTYDLLSNSYCSVCPDTIRFTVTQLTTTSFVVSASFVTTEGLAVQTSAVIANVSPNNFLEVTVVYGDRSVYGRLYELNSSLVVVKTVNFATVSKTAGVRIATNKCGLQLGRGPSYHFVGLIDEFAVYEQCKNIDEAFRI</sequence>
<feature type="domain" description="Chitin-binding type-2" evidence="2">
    <location>
        <begin position="145"/>
        <end position="204"/>
    </location>
</feature>
<feature type="domain" description="Chitin-binding type-2" evidence="2">
    <location>
        <begin position="89"/>
        <end position="144"/>
    </location>
</feature>
<reference evidence="3" key="1">
    <citation type="submission" date="2020-05" db="UniProtKB">
        <authorList>
            <consortium name="EnsemblMetazoa"/>
        </authorList>
    </citation>
    <scope>IDENTIFICATION</scope>
    <source>
        <strain evidence="3">BB02</strain>
    </source>
</reference>
<dbReference type="GO" id="GO:0005576">
    <property type="term" value="C:extracellular region"/>
    <property type="evidence" value="ECO:0007669"/>
    <property type="project" value="InterPro"/>
</dbReference>
<dbReference type="InterPro" id="IPR036508">
    <property type="entry name" value="Chitin-bd_dom_sf"/>
</dbReference>
<dbReference type="AlphaFoldDB" id="A0A2C9M157"/>
<evidence type="ECO:0000259" key="2">
    <source>
        <dbReference type="PROSITE" id="PS50940"/>
    </source>
</evidence>
<dbReference type="SUPFAM" id="SSF57625">
    <property type="entry name" value="Invertebrate chitin-binding proteins"/>
    <property type="match status" value="2"/>
</dbReference>
<dbReference type="VEuPathDB" id="VectorBase:BGLB037339"/>
<dbReference type="VEuPathDB" id="VectorBase:BGLAX_035240"/>
<dbReference type="Gene3D" id="2.170.140.10">
    <property type="entry name" value="Chitin binding domain"/>
    <property type="match status" value="1"/>
</dbReference>
<dbReference type="GO" id="GO:0008061">
    <property type="term" value="F:chitin binding"/>
    <property type="evidence" value="ECO:0007669"/>
    <property type="project" value="InterPro"/>
</dbReference>
<organism evidence="3 4">
    <name type="scientific">Biomphalaria glabrata</name>
    <name type="common">Bloodfluke planorb</name>
    <name type="synonym">Freshwater snail</name>
    <dbReference type="NCBI Taxonomy" id="6526"/>
    <lineage>
        <taxon>Eukaryota</taxon>
        <taxon>Metazoa</taxon>
        <taxon>Spiralia</taxon>
        <taxon>Lophotrochozoa</taxon>
        <taxon>Mollusca</taxon>
        <taxon>Gastropoda</taxon>
        <taxon>Heterobranchia</taxon>
        <taxon>Euthyneura</taxon>
        <taxon>Panpulmonata</taxon>
        <taxon>Hygrophila</taxon>
        <taxon>Lymnaeoidea</taxon>
        <taxon>Planorbidae</taxon>
        <taxon>Biomphalaria</taxon>
    </lineage>
</organism>
<feature type="region of interest" description="Disordered" evidence="1">
    <location>
        <begin position="50"/>
        <end position="79"/>
    </location>
</feature>
<dbReference type="InterPro" id="IPR002557">
    <property type="entry name" value="Chitin-bd_dom"/>
</dbReference>
<dbReference type="EnsemblMetazoa" id="BGLB037339-RB">
    <property type="protein sequence ID" value="BGLB037339-PB"/>
    <property type="gene ID" value="BGLB037339"/>
</dbReference>
<dbReference type="Pfam" id="PF01607">
    <property type="entry name" value="CBM_14"/>
    <property type="match status" value="1"/>
</dbReference>
<feature type="compositionally biased region" description="Low complexity" evidence="1">
    <location>
        <begin position="55"/>
        <end position="79"/>
    </location>
</feature>
<evidence type="ECO:0000256" key="1">
    <source>
        <dbReference type="SAM" id="MobiDB-lite"/>
    </source>
</evidence>
<dbReference type="KEGG" id="bgt:106070615"/>
<gene>
    <name evidence="3" type="primary">106070615</name>
</gene>
<dbReference type="SMART" id="SM00494">
    <property type="entry name" value="ChtBD2"/>
    <property type="match status" value="2"/>
</dbReference>
<protein>
    <recommendedName>
        <fullName evidence="2">Chitin-binding type-2 domain-containing protein</fullName>
    </recommendedName>
</protein>
<name>A0A2C9M157_BIOGL</name>
<dbReference type="OrthoDB" id="439917at2759"/>